<gene>
    <name evidence="7" type="ORF">H9890_02545</name>
</gene>
<evidence type="ECO:0000256" key="4">
    <source>
        <dbReference type="ARBA" id="ARBA00022982"/>
    </source>
</evidence>
<dbReference type="InterPro" id="IPR048574">
    <property type="entry name" value="RUBY_RBDX"/>
</dbReference>
<dbReference type="PANTHER" id="PTHR48136">
    <property type="entry name" value="RUBREDOXIN-LIKE SUPERFAMILY PROTEIN"/>
    <property type="match status" value="1"/>
</dbReference>
<feature type="domain" description="Rubredoxin-like" evidence="6">
    <location>
        <begin position="174"/>
        <end position="208"/>
    </location>
</feature>
<dbReference type="Gene3D" id="2.20.28.10">
    <property type="match status" value="2"/>
</dbReference>
<keyword evidence="4" id="KW-0249">Electron transport</keyword>
<dbReference type="Pfam" id="PF00301">
    <property type="entry name" value="Rubredoxin"/>
    <property type="match status" value="1"/>
</dbReference>
<dbReference type="Proteomes" id="UP000823933">
    <property type="component" value="Unassembled WGS sequence"/>
</dbReference>
<keyword evidence="5" id="KW-0408">Iron</keyword>
<evidence type="ECO:0000259" key="6">
    <source>
        <dbReference type="PROSITE" id="PS50903"/>
    </source>
</evidence>
<dbReference type="PROSITE" id="PS00202">
    <property type="entry name" value="RUBREDOXIN"/>
    <property type="match status" value="1"/>
</dbReference>
<dbReference type="AlphaFoldDB" id="A0A9D1Q991"/>
<dbReference type="InterPro" id="IPR024934">
    <property type="entry name" value="Rubredoxin-like_dom"/>
</dbReference>
<dbReference type="PANTHER" id="PTHR48136:SF1">
    <property type="entry name" value="RUBREDOXIN-LIKE SUPERFAMILY PROTEIN"/>
    <property type="match status" value="1"/>
</dbReference>
<feature type="domain" description="Rubredoxin-like" evidence="6">
    <location>
        <begin position="2"/>
        <end position="43"/>
    </location>
</feature>
<protein>
    <submittedName>
        <fullName evidence="7">Rubredoxin</fullName>
    </submittedName>
</protein>
<evidence type="ECO:0000256" key="2">
    <source>
        <dbReference type="ARBA" id="ARBA00022448"/>
    </source>
</evidence>
<keyword evidence="3" id="KW-0479">Metal-binding</keyword>
<evidence type="ECO:0000256" key="5">
    <source>
        <dbReference type="ARBA" id="ARBA00023004"/>
    </source>
</evidence>
<dbReference type="PROSITE" id="PS50903">
    <property type="entry name" value="RUBREDOXIN_LIKE"/>
    <property type="match status" value="2"/>
</dbReference>
<accession>A0A9D1Q991</accession>
<evidence type="ECO:0000313" key="8">
    <source>
        <dbReference type="Proteomes" id="UP000823933"/>
    </source>
</evidence>
<evidence type="ECO:0000313" key="7">
    <source>
        <dbReference type="EMBL" id="HIW08263.1"/>
    </source>
</evidence>
<dbReference type="Pfam" id="PF21349">
    <property type="entry name" value="RUBY_RBDX"/>
    <property type="match status" value="1"/>
</dbReference>
<dbReference type="SUPFAM" id="SSF57802">
    <property type="entry name" value="Rubredoxin-like"/>
    <property type="match status" value="2"/>
</dbReference>
<evidence type="ECO:0000256" key="3">
    <source>
        <dbReference type="ARBA" id="ARBA00022723"/>
    </source>
</evidence>
<proteinExistence type="predicted"/>
<evidence type="ECO:0000256" key="1">
    <source>
        <dbReference type="ARBA" id="ARBA00001965"/>
    </source>
</evidence>
<dbReference type="CDD" id="cd00730">
    <property type="entry name" value="rubredoxin"/>
    <property type="match status" value="1"/>
</dbReference>
<keyword evidence="2" id="KW-0813">Transport</keyword>
<dbReference type="InterPro" id="IPR024935">
    <property type="entry name" value="Rubredoxin_dom"/>
</dbReference>
<organism evidence="7 8">
    <name type="scientific">Candidatus Faecalibacterium intestinigallinarum</name>
    <dbReference type="NCBI Taxonomy" id="2838581"/>
    <lineage>
        <taxon>Bacteria</taxon>
        <taxon>Bacillati</taxon>
        <taxon>Bacillota</taxon>
        <taxon>Clostridia</taxon>
        <taxon>Eubacteriales</taxon>
        <taxon>Oscillospiraceae</taxon>
        <taxon>Faecalibacterium</taxon>
    </lineage>
</organism>
<dbReference type="EMBL" id="DXHQ01000030">
    <property type="protein sequence ID" value="HIW08263.1"/>
    <property type="molecule type" value="Genomic_DNA"/>
</dbReference>
<sequence>MRYVCPICGYIYDEAAEGVPFDSLPDSWACPMCGAPKLMFEPEAAPEPPKPAAAPAALDDDLQQLSAGALAALCSNLARGCEKQYKEEEAALFRQIADFYTAAAPAAEKPSLEDLAALFRDDLDSGYPGLTAAAQAAGDRGTQRVCVWGEKVTRMLYTLLDRYQREGEAFLAGTQVWVCSVCGFVYIGGTPPAICPVCKVPAWKFDKIEGRRPA</sequence>
<reference evidence="7" key="1">
    <citation type="journal article" date="2021" name="PeerJ">
        <title>Extensive microbial diversity within the chicken gut microbiome revealed by metagenomics and culture.</title>
        <authorList>
            <person name="Gilroy R."/>
            <person name="Ravi A."/>
            <person name="Getino M."/>
            <person name="Pursley I."/>
            <person name="Horton D.L."/>
            <person name="Alikhan N.F."/>
            <person name="Baker D."/>
            <person name="Gharbi K."/>
            <person name="Hall N."/>
            <person name="Watson M."/>
            <person name="Adriaenssens E.M."/>
            <person name="Foster-Nyarko E."/>
            <person name="Jarju S."/>
            <person name="Secka A."/>
            <person name="Antonio M."/>
            <person name="Oren A."/>
            <person name="Chaudhuri R.R."/>
            <person name="La Ragione R."/>
            <person name="Hildebrand F."/>
            <person name="Pallen M.J."/>
        </authorList>
    </citation>
    <scope>NUCLEOTIDE SEQUENCE</scope>
    <source>
        <strain evidence="7">ChiHcolR34-3080</strain>
    </source>
</reference>
<dbReference type="InterPro" id="IPR018527">
    <property type="entry name" value="Rubredoxin_Fe_BS"/>
</dbReference>
<name>A0A9D1Q991_9FIRM</name>
<reference evidence="7" key="2">
    <citation type="submission" date="2021-04" db="EMBL/GenBank/DDBJ databases">
        <authorList>
            <person name="Gilroy R."/>
        </authorList>
    </citation>
    <scope>NUCLEOTIDE SEQUENCE</scope>
    <source>
        <strain evidence="7">ChiHcolR34-3080</strain>
    </source>
</reference>
<comment type="cofactor">
    <cofactor evidence="1">
        <name>Fe(3+)</name>
        <dbReference type="ChEBI" id="CHEBI:29034"/>
    </cofactor>
</comment>
<dbReference type="GO" id="GO:0005506">
    <property type="term" value="F:iron ion binding"/>
    <property type="evidence" value="ECO:0007669"/>
    <property type="project" value="InterPro"/>
</dbReference>
<comment type="caution">
    <text evidence="7">The sequence shown here is derived from an EMBL/GenBank/DDBJ whole genome shotgun (WGS) entry which is preliminary data.</text>
</comment>